<dbReference type="SUPFAM" id="SSF53748">
    <property type="entry name" value="Phosphoglycerate kinase"/>
    <property type="match status" value="1"/>
</dbReference>
<comment type="subcellular location">
    <subcellularLocation>
        <location evidence="7">Cytoplasm</location>
    </subcellularLocation>
</comment>
<keyword evidence="6 7" id="KW-0067">ATP-binding</keyword>
<accession>A0A2M7TJQ5</accession>
<evidence type="ECO:0000256" key="3">
    <source>
        <dbReference type="ARBA" id="ARBA00022679"/>
    </source>
</evidence>
<keyword evidence="5 7" id="KW-0418">Kinase</keyword>
<evidence type="ECO:0000256" key="7">
    <source>
        <dbReference type="HAMAP-Rule" id="MF_00145"/>
    </source>
</evidence>
<reference evidence="11" key="1">
    <citation type="submission" date="2017-09" db="EMBL/GenBank/DDBJ databases">
        <title>Depth-based differentiation of microbial function through sediment-hosted aquifers and enrichment of novel symbionts in the deep terrestrial subsurface.</title>
        <authorList>
            <person name="Probst A.J."/>
            <person name="Ladd B."/>
            <person name="Jarett J.K."/>
            <person name="Geller-Mcgrath D.E."/>
            <person name="Sieber C.M.K."/>
            <person name="Emerson J.B."/>
            <person name="Anantharaman K."/>
            <person name="Thomas B.C."/>
            <person name="Malmstrom R."/>
            <person name="Stieglmeier M."/>
            <person name="Klingl A."/>
            <person name="Woyke T."/>
            <person name="Ryan C.M."/>
            <person name="Banfield J.F."/>
        </authorList>
    </citation>
    <scope>NUCLEOTIDE SEQUENCE [LARGE SCALE GENOMIC DNA]</scope>
</reference>
<proteinExistence type="inferred from homology"/>
<dbReference type="PANTHER" id="PTHR11406:SF23">
    <property type="entry name" value="PHOSPHOGLYCERATE KINASE 1, CHLOROPLASTIC-RELATED"/>
    <property type="match status" value="1"/>
</dbReference>
<dbReference type="PIRSF" id="PIRSF000724">
    <property type="entry name" value="Pgk"/>
    <property type="match status" value="1"/>
</dbReference>
<dbReference type="GO" id="GO:0006094">
    <property type="term" value="P:gluconeogenesis"/>
    <property type="evidence" value="ECO:0007669"/>
    <property type="project" value="TreeGrafter"/>
</dbReference>
<dbReference type="PRINTS" id="PR00477">
    <property type="entry name" value="PHGLYCKINASE"/>
</dbReference>
<evidence type="ECO:0000256" key="4">
    <source>
        <dbReference type="ARBA" id="ARBA00022741"/>
    </source>
</evidence>
<organism evidence="10 11">
    <name type="scientific">candidate division WWE3 bacterium CG_4_10_14_0_2_um_filter_41_14</name>
    <dbReference type="NCBI Taxonomy" id="1975072"/>
    <lineage>
        <taxon>Bacteria</taxon>
        <taxon>Katanobacteria</taxon>
    </lineage>
</organism>
<keyword evidence="7" id="KW-0324">Glycolysis</keyword>
<dbReference type="HAMAP" id="MF_00145">
    <property type="entry name" value="Phosphoglyc_kinase"/>
    <property type="match status" value="1"/>
</dbReference>
<evidence type="ECO:0000313" key="10">
    <source>
        <dbReference type="EMBL" id="PIZ46836.1"/>
    </source>
</evidence>
<feature type="binding site" evidence="7">
    <location>
        <position position="62"/>
    </location>
    <ligand>
        <name>substrate</name>
    </ligand>
</feature>
<evidence type="ECO:0000313" key="11">
    <source>
        <dbReference type="Proteomes" id="UP000228920"/>
    </source>
</evidence>
<gene>
    <name evidence="7 10" type="primary">pgk</name>
    <name evidence="10" type="ORF">COY32_02685</name>
</gene>
<keyword evidence="4 7" id="KW-0547">Nucleotide-binding</keyword>
<feature type="binding site" evidence="7">
    <location>
        <begin position="85"/>
        <end position="88"/>
    </location>
    <ligand>
        <name>substrate</name>
    </ligand>
</feature>
<sequence>MEITGKSQVLPIRSRLRKFSFMSTLRKLQDTDVFGKTVLYRSPYDIALEQKDGAYVLSDDSRMTATLPTLTYLLQKQCKIVILAHIGRPAGKVDEALRTTPLAKHLSELLMLWKQRNTPVATLQECVGDEVTTYISQMSAGQIVMLENTRFHAEDDVDDDTFARQLCLNGEIVVHDGFPQAHRHQASVTGILRHLPSCAGLYFQKEYEQLSHLLEHVEHPFTVIIGGAKISDKTESIKNLSNKVDMFLVGGGVANVFLKAKGKAIGSSYIEEVPVESGKNDWVEFARTLLDRKLSGEQIEQYGNDLFEKVSPVVVQIPQDVRIETSKKTVVEKQVVDSEALAVEGDRILDIGSLTESFYSNVISRSKTVFWNGPLGMIEDERFSQGSYSVAAAMARSQANTSIAGGDTIAAAKSAIDLIDITHVSLAGGAALELLAGNKLPAVELLST</sequence>
<evidence type="ECO:0000256" key="8">
    <source>
        <dbReference type="PIRSR" id="PIRSR000724-2"/>
    </source>
</evidence>
<protein>
    <recommendedName>
        <fullName evidence="2 7">Phosphoglycerate kinase</fullName>
        <ecNumber evidence="2 7">2.7.2.3</ecNumber>
    </recommendedName>
</protein>
<evidence type="ECO:0000256" key="1">
    <source>
        <dbReference type="ARBA" id="ARBA00000642"/>
    </source>
</evidence>
<dbReference type="EMBL" id="PFNL01000077">
    <property type="protein sequence ID" value="PIZ46836.1"/>
    <property type="molecule type" value="Genomic_DNA"/>
</dbReference>
<dbReference type="GO" id="GO:0006096">
    <property type="term" value="P:glycolytic process"/>
    <property type="evidence" value="ECO:0007669"/>
    <property type="project" value="UniProtKB-UniRule"/>
</dbReference>
<feature type="binding site" evidence="7 8">
    <location>
        <position position="379"/>
    </location>
    <ligand>
        <name>ATP</name>
        <dbReference type="ChEBI" id="CHEBI:30616"/>
    </ligand>
</feature>
<dbReference type="PANTHER" id="PTHR11406">
    <property type="entry name" value="PHOSPHOGLYCERATE KINASE"/>
    <property type="match status" value="1"/>
</dbReference>
<dbReference type="GO" id="GO:0005829">
    <property type="term" value="C:cytosol"/>
    <property type="evidence" value="ECO:0007669"/>
    <property type="project" value="TreeGrafter"/>
</dbReference>
<evidence type="ECO:0000256" key="2">
    <source>
        <dbReference type="ARBA" id="ARBA00013061"/>
    </source>
</evidence>
<evidence type="ECO:0000256" key="9">
    <source>
        <dbReference type="RuleBase" id="RU000532"/>
    </source>
</evidence>
<feature type="binding site" evidence="7">
    <location>
        <position position="150"/>
    </location>
    <ligand>
        <name>substrate</name>
    </ligand>
</feature>
<comment type="caution">
    <text evidence="7">Lacks conserved residue(s) required for the propagation of feature annotation.</text>
</comment>
<dbReference type="GO" id="GO:0043531">
    <property type="term" value="F:ADP binding"/>
    <property type="evidence" value="ECO:0007669"/>
    <property type="project" value="TreeGrafter"/>
</dbReference>
<comment type="pathway">
    <text evidence="7">Carbohydrate degradation; glycolysis; pyruvate from D-glyceraldehyde 3-phosphate: step 2/5.</text>
</comment>
<dbReference type="Pfam" id="PF00162">
    <property type="entry name" value="PGK"/>
    <property type="match status" value="1"/>
</dbReference>
<evidence type="ECO:0000256" key="6">
    <source>
        <dbReference type="ARBA" id="ARBA00022840"/>
    </source>
</evidence>
<comment type="similarity">
    <text evidence="7 9">Belongs to the phosphoglycerate kinase family.</text>
</comment>
<dbReference type="GO" id="GO:0005524">
    <property type="term" value="F:ATP binding"/>
    <property type="evidence" value="ECO:0007669"/>
    <property type="project" value="UniProtKB-KW"/>
</dbReference>
<name>A0A2M7TJQ5_UNCKA</name>
<dbReference type="InterPro" id="IPR001576">
    <property type="entry name" value="Phosphoglycerate_kinase"/>
</dbReference>
<comment type="subunit">
    <text evidence="7">Monomer.</text>
</comment>
<dbReference type="InterPro" id="IPR036043">
    <property type="entry name" value="Phosphoglycerate_kinase_sf"/>
</dbReference>
<dbReference type="InterPro" id="IPR015824">
    <property type="entry name" value="Phosphoglycerate_kinase_N"/>
</dbReference>
<feature type="binding site" evidence="7">
    <location>
        <position position="183"/>
    </location>
    <ligand>
        <name>substrate</name>
    </ligand>
</feature>
<keyword evidence="7" id="KW-0963">Cytoplasm</keyword>
<dbReference type="GO" id="GO:0004618">
    <property type="term" value="F:phosphoglycerate kinase activity"/>
    <property type="evidence" value="ECO:0007669"/>
    <property type="project" value="UniProtKB-UniRule"/>
</dbReference>
<keyword evidence="3 7" id="KW-0808">Transferase</keyword>
<dbReference type="Gene3D" id="3.40.50.1260">
    <property type="entry name" value="Phosphoglycerate kinase, N-terminal domain"/>
    <property type="match status" value="2"/>
</dbReference>
<feature type="binding site" evidence="7 8">
    <location>
        <position position="233"/>
    </location>
    <ligand>
        <name>ATP</name>
        <dbReference type="ChEBI" id="CHEBI:30616"/>
    </ligand>
</feature>
<comment type="caution">
    <text evidence="10">The sequence shown here is derived from an EMBL/GenBank/DDBJ whole genome shotgun (WGS) entry which is preliminary data.</text>
</comment>
<comment type="catalytic activity">
    <reaction evidence="1 7 9">
        <text>(2R)-3-phosphoglycerate + ATP = (2R)-3-phospho-glyceroyl phosphate + ADP</text>
        <dbReference type="Rhea" id="RHEA:14801"/>
        <dbReference type="ChEBI" id="CHEBI:30616"/>
        <dbReference type="ChEBI" id="CHEBI:57604"/>
        <dbReference type="ChEBI" id="CHEBI:58272"/>
        <dbReference type="ChEBI" id="CHEBI:456216"/>
        <dbReference type="EC" id="2.7.2.3"/>
    </reaction>
</comment>
<feature type="binding site" evidence="7 8">
    <location>
        <begin position="405"/>
        <end position="408"/>
    </location>
    <ligand>
        <name>ATP</name>
        <dbReference type="ChEBI" id="CHEBI:30616"/>
    </ligand>
</feature>
<evidence type="ECO:0000256" key="5">
    <source>
        <dbReference type="ARBA" id="ARBA00022777"/>
    </source>
</evidence>
<dbReference type="EC" id="2.7.2.3" evidence="2 7"/>
<dbReference type="UniPathway" id="UPA00109">
    <property type="reaction ID" value="UER00185"/>
</dbReference>
<dbReference type="AlphaFoldDB" id="A0A2M7TJQ5"/>
<dbReference type="Proteomes" id="UP000228920">
    <property type="component" value="Unassembled WGS sequence"/>
</dbReference>